<sequence>MTAWILLGVTLLVWCWAVIGSGASFSVFQDLRAPARYAVGRLKIAETLASRWPKLRHAVAICDESGNTDSAFRKWVETEWNVLLGAGTLGFAICAIGGLEEGWAWAAFGTTVFIFIARSIRIIKKMKNLQEQISIEFPDFLNRFVLLLNAGESIHQAFERAAQSIARNRPGPLSKLLLRALLSWSNGGTFPDVLERLRRDCDLPEIGVFASTVLIYYRKGGSDLVAVLREMCETLWEKRKARILAAGERASSKMVFPMVLIFLVVSAIVAAPAVMSLNR</sequence>
<feature type="transmembrane region" description="Helical" evidence="6">
    <location>
        <begin position="80"/>
        <end position="99"/>
    </location>
</feature>
<reference evidence="8 9" key="1">
    <citation type="submission" date="2016-12" db="EMBL/GenBank/DDBJ databases">
        <title>Candidatus Reconcilibacillus cellulovorans genome.</title>
        <authorList>
            <person name="Kolinko S."/>
            <person name="Wu Y.-W."/>
            <person name="Tachea F."/>
            <person name="Denzel E."/>
            <person name="Hiras J."/>
            <person name="Baecker N."/>
            <person name="Chan L.J."/>
            <person name="Eichorst S.A."/>
            <person name="Frey D."/>
            <person name="Adams P.D."/>
            <person name="Pray T."/>
            <person name="Tanjore D."/>
            <person name="Petzold C.J."/>
            <person name="Gladden J.M."/>
            <person name="Simmons B.A."/>
            <person name="Singer S.W."/>
        </authorList>
    </citation>
    <scope>NUCLEOTIDE SEQUENCE [LARGE SCALE GENOMIC DNA]</scope>
    <source>
        <strain evidence="8">JTherm</strain>
    </source>
</reference>
<keyword evidence="2" id="KW-1003">Cell membrane</keyword>
<dbReference type="AlphaFoldDB" id="A0A2A6DYN6"/>
<evidence type="ECO:0000256" key="5">
    <source>
        <dbReference type="ARBA" id="ARBA00023136"/>
    </source>
</evidence>
<protein>
    <recommendedName>
        <fullName evidence="7">Type II secretion system protein GspF domain-containing protein</fullName>
    </recommendedName>
</protein>
<comment type="subcellular location">
    <subcellularLocation>
        <location evidence="1">Cell membrane</location>
        <topology evidence="1">Multi-pass membrane protein</topology>
    </subcellularLocation>
</comment>
<evidence type="ECO:0000256" key="4">
    <source>
        <dbReference type="ARBA" id="ARBA00022989"/>
    </source>
</evidence>
<dbReference type="Proteomes" id="UP000243688">
    <property type="component" value="Unassembled WGS sequence"/>
</dbReference>
<feature type="transmembrane region" description="Helical" evidence="6">
    <location>
        <begin position="254"/>
        <end position="275"/>
    </location>
</feature>
<proteinExistence type="predicted"/>
<feature type="transmembrane region" description="Helical" evidence="6">
    <location>
        <begin position="6"/>
        <end position="28"/>
    </location>
</feature>
<comment type="caution">
    <text evidence="8">The sequence shown here is derived from an EMBL/GenBank/DDBJ whole genome shotgun (WGS) entry which is preliminary data.</text>
</comment>
<evidence type="ECO:0000256" key="3">
    <source>
        <dbReference type="ARBA" id="ARBA00022692"/>
    </source>
</evidence>
<accession>A0A2A6DYN6</accession>
<evidence type="ECO:0000313" key="8">
    <source>
        <dbReference type="EMBL" id="PDO10000.1"/>
    </source>
</evidence>
<organism evidence="8 9">
    <name type="scientific">Candidatus Reconcilbacillus cellulovorans</name>
    <dbReference type="NCBI Taxonomy" id="1906605"/>
    <lineage>
        <taxon>Bacteria</taxon>
        <taxon>Bacillati</taxon>
        <taxon>Bacillota</taxon>
        <taxon>Bacilli</taxon>
        <taxon>Bacillales</taxon>
        <taxon>Paenibacillaceae</taxon>
        <taxon>Candidatus Reconcilbacillus</taxon>
    </lineage>
</organism>
<feature type="transmembrane region" description="Helical" evidence="6">
    <location>
        <begin position="105"/>
        <end position="123"/>
    </location>
</feature>
<gene>
    <name evidence="8" type="ORF">BLM47_09760</name>
</gene>
<keyword evidence="4 6" id="KW-1133">Transmembrane helix</keyword>
<dbReference type="PANTHER" id="PTHR35007">
    <property type="entry name" value="INTEGRAL MEMBRANE PROTEIN-RELATED"/>
    <property type="match status" value="1"/>
</dbReference>
<name>A0A2A6DYN6_9BACL</name>
<dbReference type="GO" id="GO:0005886">
    <property type="term" value="C:plasma membrane"/>
    <property type="evidence" value="ECO:0007669"/>
    <property type="project" value="UniProtKB-SubCell"/>
</dbReference>
<keyword evidence="3 6" id="KW-0812">Transmembrane</keyword>
<dbReference type="InterPro" id="IPR018076">
    <property type="entry name" value="T2SS_GspF_dom"/>
</dbReference>
<evidence type="ECO:0000256" key="1">
    <source>
        <dbReference type="ARBA" id="ARBA00004651"/>
    </source>
</evidence>
<evidence type="ECO:0000313" key="9">
    <source>
        <dbReference type="Proteomes" id="UP000243688"/>
    </source>
</evidence>
<dbReference type="Pfam" id="PF00482">
    <property type="entry name" value="T2SSF"/>
    <property type="match status" value="1"/>
</dbReference>
<keyword evidence="5 6" id="KW-0472">Membrane</keyword>
<evidence type="ECO:0000256" key="2">
    <source>
        <dbReference type="ARBA" id="ARBA00022475"/>
    </source>
</evidence>
<dbReference type="EMBL" id="MOXJ01000022">
    <property type="protein sequence ID" value="PDO10000.1"/>
    <property type="molecule type" value="Genomic_DNA"/>
</dbReference>
<evidence type="ECO:0000256" key="6">
    <source>
        <dbReference type="SAM" id="Phobius"/>
    </source>
</evidence>
<feature type="domain" description="Type II secretion system protein GspF" evidence="7">
    <location>
        <begin position="140"/>
        <end position="269"/>
    </location>
</feature>
<evidence type="ECO:0000259" key="7">
    <source>
        <dbReference type="Pfam" id="PF00482"/>
    </source>
</evidence>
<dbReference type="PANTHER" id="PTHR35007:SF4">
    <property type="entry name" value="CONSERVED TRANSMEMBRANE PROTEIN-RELATED"/>
    <property type="match status" value="1"/>
</dbReference>